<dbReference type="EMBL" id="JBANQN010000531">
    <property type="protein sequence ID" value="KAK6770327.1"/>
    <property type="molecule type" value="Genomic_DNA"/>
</dbReference>
<evidence type="ECO:0000313" key="1">
    <source>
        <dbReference type="EMBL" id="KAK6770327.1"/>
    </source>
</evidence>
<proteinExistence type="predicted"/>
<keyword evidence="2" id="KW-1185">Reference proteome</keyword>
<reference evidence="1 2" key="1">
    <citation type="submission" date="2024-02" db="EMBL/GenBank/DDBJ databases">
        <title>de novo genome assembly of Solanum bulbocastanum strain 11H21.</title>
        <authorList>
            <person name="Hosaka A.J."/>
        </authorList>
    </citation>
    <scope>NUCLEOTIDE SEQUENCE [LARGE SCALE GENOMIC DNA]</scope>
    <source>
        <tissue evidence="1">Young leaves</tissue>
    </source>
</reference>
<name>A0AAN8SQ83_SOLBU</name>
<dbReference type="Proteomes" id="UP001371456">
    <property type="component" value="Unassembled WGS sequence"/>
</dbReference>
<comment type="caution">
    <text evidence="1">The sequence shown here is derived from an EMBL/GenBank/DDBJ whole genome shotgun (WGS) entry which is preliminary data.</text>
</comment>
<accession>A0AAN8SQ83</accession>
<evidence type="ECO:0000313" key="2">
    <source>
        <dbReference type="Proteomes" id="UP001371456"/>
    </source>
</evidence>
<organism evidence="1 2">
    <name type="scientific">Solanum bulbocastanum</name>
    <name type="common">Wild potato</name>
    <dbReference type="NCBI Taxonomy" id="147425"/>
    <lineage>
        <taxon>Eukaryota</taxon>
        <taxon>Viridiplantae</taxon>
        <taxon>Streptophyta</taxon>
        <taxon>Embryophyta</taxon>
        <taxon>Tracheophyta</taxon>
        <taxon>Spermatophyta</taxon>
        <taxon>Magnoliopsida</taxon>
        <taxon>eudicotyledons</taxon>
        <taxon>Gunneridae</taxon>
        <taxon>Pentapetalae</taxon>
        <taxon>asterids</taxon>
        <taxon>lamiids</taxon>
        <taxon>Solanales</taxon>
        <taxon>Solanaceae</taxon>
        <taxon>Solanoideae</taxon>
        <taxon>Solaneae</taxon>
        <taxon>Solanum</taxon>
    </lineage>
</organism>
<sequence length="24" mass="2814">MAQGEAVLVIFRHGTRFIWQFFGC</sequence>
<protein>
    <submittedName>
        <fullName evidence="1">Uncharacterized protein</fullName>
    </submittedName>
</protein>
<dbReference type="AlphaFoldDB" id="A0AAN8SQ83"/>
<gene>
    <name evidence="1" type="ORF">RDI58_032429</name>
</gene>